<evidence type="ECO:0000313" key="11">
    <source>
        <dbReference type="EMBL" id="CAG8852842.1"/>
    </source>
</evidence>
<evidence type="ECO:0000256" key="5">
    <source>
        <dbReference type="ARBA" id="ARBA00022679"/>
    </source>
</evidence>
<comment type="subcellular location">
    <subcellularLocation>
        <location evidence="1 9">Cell membrane</location>
        <topology evidence="1 9">Multi-pass membrane protein</topology>
    </subcellularLocation>
</comment>
<evidence type="ECO:0000256" key="7">
    <source>
        <dbReference type="ARBA" id="ARBA00023136"/>
    </source>
</evidence>
<evidence type="ECO:0000256" key="10">
    <source>
        <dbReference type="SAM" id="MobiDB-lite"/>
    </source>
</evidence>
<feature type="region of interest" description="Disordered" evidence="10">
    <location>
        <begin position="39"/>
        <end position="59"/>
    </location>
</feature>
<keyword evidence="8 9" id="KW-0961">Cell wall biogenesis/degradation</keyword>
<evidence type="ECO:0000313" key="12">
    <source>
        <dbReference type="Proteomes" id="UP000789901"/>
    </source>
</evidence>
<comment type="function">
    <text evidence="9">Polymerizes chitin, a structural polymer of the cell wall and septum, by transferring the sugar moiety of UDP-GlcNAc to the non-reducing end of the growing chitin polymer.</text>
</comment>
<evidence type="ECO:0000256" key="1">
    <source>
        <dbReference type="ARBA" id="ARBA00004651"/>
    </source>
</evidence>
<keyword evidence="3 9" id="KW-1003">Cell membrane</keyword>
<comment type="caution">
    <text evidence="11">The sequence shown here is derived from an EMBL/GenBank/DDBJ whole genome shotgun (WGS) entry which is preliminary data.</text>
</comment>
<comment type="catalytic activity">
    <reaction evidence="9">
        <text>[(1-&gt;4)-N-acetyl-beta-D-glucosaminyl](n) + UDP-N-acetyl-alpha-D-glucosamine = [(1-&gt;4)-N-acetyl-beta-D-glucosaminyl](n+1) + UDP + H(+)</text>
        <dbReference type="Rhea" id="RHEA:16637"/>
        <dbReference type="Rhea" id="RHEA-COMP:9593"/>
        <dbReference type="Rhea" id="RHEA-COMP:9595"/>
        <dbReference type="ChEBI" id="CHEBI:15378"/>
        <dbReference type="ChEBI" id="CHEBI:17029"/>
        <dbReference type="ChEBI" id="CHEBI:57705"/>
        <dbReference type="ChEBI" id="CHEBI:58223"/>
        <dbReference type="EC" id="2.4.1.16"/>
    </reaction>
</comment>
<dbReference type="EMBL" id="CAJVQB010116743">
    <property type="protein sequence ID" value="CAG8852842.1"/>
    <property type="molecule type" value="Genomic_DNA"/>
</dbReference>
<proteinExistence type="inferred from homology"/>
<keyword evidence="4 9" id="KW-0328">Glycosyltransferase</keyword>
<evidence type="ECO:0000256" key="2">
    <source>
        <dbReference type="ARBA" id="ARBA00012543"/>
    </source>
</evidence>
<evidence type="ECO:0000256" key="4">
    <source>
        <dbReference type="ARBA" id="ARBA00022676"/>
    </source>
</evidence>
<evidence type="ECO:0000256" key="6">
    <source>
        <dbReference type="ARBA" id="ARBA00022692"/>
    </source>
</evidence>
<sequence length="232" mass="26289">RPALNEILNELDKLSKETNIEFIINDLSTKIDVIPSGRNSSDSITTYTSSVSGEKESSPSTESFIKKRIELKNGNLIIDCPEDEFQLSCTLDGVIENISYLCSLRDSEIWDENGWKKIVVCIISNGRCNINERALAYLSALGVYQNNIAKSKLNNKVIRAYMYEFTTQISIQCSKKSTVKKTVDDRIFPTQILFCLKEKDKDDADSFRWFFNAFCPILNPKICVLMKAGVKP</sequence>
<feature type="non-terminal residue" evidence="11">
    <location>
        <position position="232"/>
    </location>
</feature>
<keyword evidence="5 9" id="KW-0808">Transferase</keyword>
<dbReference type="PANTHER" id="PTHR22914:SF9">
    <property type="entry name" value="CHITIN SYNTHASE 1"/>
    <property type="match status" value="1"/>
</dbReference>
<gene>
    <name evidence="11" type="ORF">GMARGA_LOCUS41663</name>
</gene>
<feature type="compositionally biased region" description="Polar residues" evidence="10">
    <location>
        <begin position="39"/>
        <end position="48"/>
    </location>
</feature>
<feature type="non-terminal residue" evidence="11">
    <location>
        <position position="1"/>
    </location>
</feature>
<name>A0ABN7XCB3_GIGMA</name>
<comment type="similarity">
    <text evidence="9">Belongs to the chitin synthase family.</text>
</comment>
<dbReference type="Proteomes" id="UP000789901">
    <property type="component" value="Unassembled WGS sequence"/>
</dbReference>
<protein>
    <recommendedName>
        <fullName evidence="2 9">Chitin synthase</fullName>
        <ecNumber evidence="2 9">2.4.1.16</ecNumber>
    </recommendedName>
</protein>
<dbReference type="PANTHER" id="PTHR22914">
    <property type="entry name" value="CHITIN SYNTHASE"/>
    <property type="match status" value="1"/>
</dbReference>
<dbReference type="InterPro" id="IPR004835">
    <property type="entry name" value="Chitin_synth"/>
</dbReference>
<reference evidence="11 12" key="1">
    <citation type="submission" date="2021-06" db="EMBL/GenBank/DDBJ databases">
        <authorList>
            <person name="Kallberg Y."/>
            <person name="Tangrot J."/>
            <person name="Rosling A."/>
        </authorList>
    </citation>
    <scope>NUCLEOTIDE SEQUENCE [LARGE SCALE GENOMIC DNA]</scope>
    <source>
        <strain evidence="11 12">120-4 pot B 10/14</strain>
    </source>
</reference>
<keyword evidence="6" id="KW-0812">Transmembrane</keyword>
<keyword evidence="12" id="KW-1185">Reference proteome</keyword>
<evidence type="ECO:0000256" key="3">
    <source>
        <dbReference type="ARBA" id="ARBA00022475"/>
    </source>
</evidence>
<accession>A0ABN7XCB3</accession>
<keyword evidence="7" id="KW-0472">Membrane</keyword>
<organism evidence="11 12">
    <name type="scientific">Gigaspora margarita</name>
    <dbReference type="NCBI Taxonomy" id="4874"/>
    <lineage>
        <taxon>Eukaryota</taxon>
        <taxon>Fungi</taxon>
        <taxon>Fungi incertae sedis</taxon>
        <taxon>Mucoromycota</taxon>
        <taxon>Glomeromycotina</taxon>
        <taxon>Glomeromycetes</taxon>
        <taxon>Diversisporales</taxon>
        <taxon>Gigasporaceae</taxon>
        <taxon>Gigaspora</taxon>
    </lineage>
</organism>
<dbReference type="EC" id="2.4.1.16" evidence="2 9"/>
<dbReference type="Pfam" id="PF01644">
    <property type="entry name" value="Chitin_synth_1"/>
    <property type="match status" value="1"/>
</dbReference>
<evidence type="ECO:0000256" key="8">
    <source>
        <dbReference type="ARBA" id="ARBA00023316"/>
    </source>
</evidence>
<evidence type="ECO:0000256" key="9">
    <source>
        <dbReference type="RuleBase" id="RU366040"/>
    </source>
</evidence>